<dbReference type="AlphaFoldDB" id="A0A081NAS7"/>
<dbReference type="Proteomes" id="UP000028006">
    <property type="component" value="Unassembled WGS sequence"/>
</dbReference>
<sequence>MKARHNLLMVILCLFISKVYALTLIIDPYKGIHYAVVGKHHLTDGSVVKINYISVPVTEQASVNVDFIETLNGQRQLTFFPLDDKRLKQFRHIFGLDDSSSLKFKMHPLVLHEPKVEAIYTESGVMKERGVRVRIPRSHRGALVQLPEISQAIIKNLHSILLSGLAGALGQYNPGTVIFRPRQISNYLLNLNSDPMGLGLPLSGFLGELNAERVVSRLNSGAHFGDGFLLAAFYVEPTGIAHEEFNLLSLNDDEIFLIITPEQIGIVYQKEVLKLLKNRHLSWFTRKDLTYLKRRPEDFLTESPSSDASGDSSSKTVTPLSTSIVPYYKESLRQYLLSVNPYDSSFIWKIPVMWGAGELDQPAADCSYIN</sequence>
<name>A0A081NAS7_9GAMM</name>
<gene>
    <name evidence="1" type="ORF">GZ77_02730</name>
</gene>
<comment type="caution">
    <text evidence="1">The sequence shown here is derived from an EMBL/GenBank/DDBJ whole genome shotgun (WGS) entry which is preliminary data.</text>
</comment>
<organism evidence="1 2">
    <name type="scientific">Endozoicomonas montiporae</name>
    <dbReference type="NCBI Taxonomy" id="1027273"/>
    <lineage>
        <taxon>Bacteria</taxon>
        <taxon>Pseudomonadati</taxon>
        <taxon>Pseudomonadota</taxon>
        <taxon>Gammaproteobacteria</taxon>
        <taxon>Oceanospirillales</taxon>
        <taxon>Endozoicomonadaceae</taxon>
        <taxon>Endozoicomonas</taxon>
    </lineage>
</organism>
<dbReference type="RefSeq" id="WP_034872830.1">
    <property type="nucleotide sequence ID" value="NZ_JOKG01000001.1"/>
</dbReference>
<proteinExistence type="predicted"/>
<keyword evidence="2" id="KW-1185">Reference proteome</keyword>
<accession>A0A081NAS7</accession>
<dbReference type="EMBL" id="JOKG01000001">
    <property type="protein sequence ID" value="KEQ15550.1"/>
    <property type="molecule type" value="Genomic_DNA"/>
</dbReference>
<protein>
    <submittedName>
        <fullName evidence="1">Uncharacterized protein</fullName>
    </submittedName>
</protein>
<evidence type="ECO:0000313" key="2">
    <source>
        <dbReference type="Proteomes" id="UP000028006"/>
    </source>
</evidence>
<reference evidence="1 2" key="1">
    <citation type="submission" date="2014-06" db="EMBL/GenBank/DDBJ databases">
        <title>Whole Genome Sequences of Three Symbiotic Endozoicomonas Bacteria.</title>
        <authorList>
            <person name="Neave M.J."/>
            <person name="Apprill A."/>
            <person name="Voolstra C.R."/>
        </authorList>
    </citation>
    <scope>NUCLEOTIDE SEQUENCE [LARGE SCALE GENOMIC DNA]</scope>
    <source>
        <strain evidence="1 2">LMG 24815</strain>
    </source>
</reference>
<evidence type="ECO:0000313" key="1">
    <source>
        <dbReference type="EMBL" id="KEQ15550.1"/>
    </source>
</evidence>